<dbReference type="OrthoDB" id="2913333at2"/>
<name>A0A0A5FZ56_9BACI</name>
<reference evidence="2 3" key="1">
    <citation type="submission" date="2013-08" db="EMBL/GenBank/DDBJ databases">
        <authorList>
            <person name="Huang J."/>
            <person name="Wang G."/>
        </authorList>
    </citation>
    <scope>NUCLEOTIDE SEQUENCE [LARGE SCALE GENOMIC DNA]</scope>
    <source>
        <strain evidence="2 3">JSM 072002</strain>
    </source>
</reference>
<comment type="caution">
    <text evidence="2">The sequence shown here is derived from an EMBL/GenBank/DDBJ whole genome shotgun (WGS) entry which is preliminary data.</text>
</comment>
<dbReference type="GO" id="GO:0006355">
    <property type="term" value="P:regulation of DNA-templated transcription"/>
    <property type="evidence" value="ECO:0007669"/>
    <property type="project" value="InterPro"/>
</dbReference>
<gene>
    <name evidence="2" type="ORF">N784_06035</name>
</gene>
<dbReference type="SUPFAM" id="SSF47406">
    <property type="entry name" value="SinR repressor dimerisation domain-like"/>
    <property type="match status" value="1"/>
</dbReference>
<keyword evidence="3" id="KW-1185">Reference proteome</keyword>
<dbReference type="Proteomes" id="UP000030401">
    <property type="component" value="Unassembled WGS sequence"/>
</dbReference>
<dbReference type="PROSITE" id="PS51500">
    <property type="entry name" value="SIN"/>
    <property type="match status" value="1"/>
</dbReference>
<proteinExistence type="predicted"/>
<sequence>MSKEQLLDPEWVNLIIKAKQLGLSMDEIRSYLETQSTTKKVTS</sequence>
<evidence type="ECO:0000259" key="1">
    <source>
        <dbReference type="PROSITE" id="PS51500"/>
    </source>
</evidence>
<protein>
    <recommendedName>
        <fullName evidence="1">Sin domain-containing protein</fullName>
    </recommendedName>
</protein>
<dbReference type="InterPro" id="IPR010981">
    <property type="entry name" value="SinR/SinI_dimer_dom"/>
</dbReference>
<evidence type="ECO:0000313" key="3">
    <source>
        <dbReference type="Proteomes" id="UP000030401"/>
    </source>
</evidence>
<dbReference type="GO" id="GO:0046983">
    <property type="term" value="F:protein dimerization activity"/>
    <property type="evidence" value="ECO:0007669"/>
    <property type="project" value="InterPro"/>
</dbReference>
<dbReference type="RefSeq" id="WP_084600234.1">
    <property type="nucleotide sequence ID" value="NZ_AVPG01000016.1"/>
</dbReference>
<dbReference type="EMBL" id="AVPG01000016">
    <property type="protein sequence ID" value="KGX86121.1"/>
    <property type="molecule type" value="Genomic_DNA"/>
</dbReference>
<evidence type="ECO:0000313" key="2">
    <source>
        <dbReference type="EMBL" id="KGX86121.1"/>
    </source>
</evidence>
<dbReference type="InterPro" id="IPR036281">
    <property type="entry name" value="SinR/SinI_dimer_dom_sf"/>
</dbReference>
<organism evidence="2 3">
    <name type="scientific">Pontibacillus litoralis JSM 072002</name>
    <dbReference type="NCBI Taxonomy" id="1385512"/>
    <lineage>
        <taxon>Bacteria</taxon>
        <taxon>Bacillati</taxon>
        <taxon>Bacillota</taxon>
        <taxon>Bacilli</taxon>
        <taxon>Bacillales</taxon>
        <taxon>Bacillaceae</taxon>
        <taxon>Pontibacillus</taxon>
    </lineage>
</organism>
<accession>A0A0A5FZ56</accession>
<feature type="domain" description="Sin" evidence="1">
    <location>
        <begin position="1"/>
        <end position="36"/>
    </location>
</feature>
<dbReference type="AlphaFoldDB" id="A0A0A5FZ56"/>
<dbReference type="Pfam" id="PF08671">
    <property type="entry name" value="SinI"/>
    <property type="match status" value="1"/>
</dbReference>
<dbReference type="STRING" id="1385512.N784_06035"/>